<proteinExistence type="predicted"/>
<feature type="transmembrane region" description="Helical" evidence="1">
    <location>
        <begin position="12"/>
        <end position="36"/>
    </location>
</feature>
<reference evidence="2 3" key="1">
    <citation type="submission" date="2024-07" db="EMBL/GenBank/DDBJ databases">
        <title>Section-level genome sequencing and comparative genomics of Aspergillus sections Usti and Cavernicolus.</title>
        <authorList>
            <consortium name="Lawrence Berkeley National Laboratory"/>
            <person name="Nybo J.L."/>
            <person name="Vesth T.C."/>
            <person name="Theobald S."/>
            <person name="Frisvad J.C."/>
            <person name="Larsen T.O."/>
            <person name="Kjaerboelling I."/>
            <person name="Rothschild-Mancinelli K."/>
            <person name="Lyhne E.K."/>
            <person name="Kogle M.E."/>
            <person name="Barry K."/>
            <person name="Clum A."/>
            <person name="Na H."/>
            <person name="Ledsgaard L."/>
            <person name="Lin J."/>
            <person name="Lipzen A."/>
            <person name="Kuo A."/>
            <person name="Riley R."/>
            <person name="Mondo S."/>
            <person name="LaButti K."/>
            <person name="Haridas S."/>
            <person name="Pangalinan J."/>
            <person name="Salamov A.A."/>
            <person name="Simmons B.A."/>
            <person name="Magnuson J.K."/>
            <person name="Chen J."/>
            <person name="Drula E."/>
            <person name="Henrissat B."/>
            <person name="Wiebenga A."/>
            <person name="Lubbers R.J."/>
            <person name="Gomes A.C."/>
            <person name="Makela M.R."/>
            <person name="Stajich J."/>
            <person name="Grigoriev I.V."/>
            <person name="Mortensen U.H."/>
            <person name="De vries R.P."/>
            <person name="Baker S.E."/>
            <person name="Andersen M.R."/>
        </authorList>
    </citation>
    <scope>NUCLEOTIDE SEQUENCE [LARGE SCALE GENOMIC DNA]</scope>
    <source>
        <strain evidence="2 3">CBS 600.67</strain>
    </source>
</reference>
<keyword evidence="1" id="KW-0812">Transmembrane</keyword>
<accession>A0ABR4IE95</accession>
<keyword evidence="3" id="KW-1185">Reference proteome</keyword>
<organism evidence="2 3">
    <name type="scientific">Aspergillus cavernicola</name>
    <dbReference type="NCBI Taxonomy" id="176166"/>
    <lineage>
        <taxon>Eukaryota</taxon>
        <taxon>Fungi</taxon>
        <taxon>Dikarya</taxon>
        <taxon>Ascomycota</taxon>
        <taxon>Pezizomycotina</taxon>
        <taxon>Eurotiomycetes</taxon>
        <taxon>Eurotiomycetidae</taxon>
        <taxon>Eurotiales</taxon>
        <taxon>Aspergillaceae</taxon>
        <taxon>Aspergillus</taxon>
        <taxon>Aspergillus subgen. Nidulantes</taxon>
    </lineage>
</organism>
<keyword evidence="1" id="KW-1133">Transmembrane helix</keyword>
<dbReference type="Proteomes" id="UP001610335">
    <property type="component" value="Unassembled WGS sequence"/>
</dbReference>
<name>A0ABR4IE95_9EURO</name>
<feature type="transmembrane region" description="Helical" evidence="1">
    <location>
        <begin position="102"/>
        <end position="120"/>
    </location>
</feature>
<comment type="caution">
    <text evidence="2">The sequence shown here is derived from an EMBL/GenBank/DDBJ whole genome shotgun (WGS) entry which is preliminary data.</text>
</comment>
<evidence type="ECO:0000313" key="3">
    <source>
        <dbReference type="Proteomes" id="UP001610335"/>
    </source>
</evidence>
<protein>
    <recommendedName>
        <fullName evidence="4">Secreted protein</fullName>
    </recommendedName>
</protein>
<sequence length="125" mass="14133">MRTSETRRNKTVTFCLWLQPVTVLFFTLFEACLNLHRSSYPFLVKFSRVSQCGILEPCKPLELASSPDGSFRRDAWRSCCHSSSVILNPLFIYLGANLRNQCSLGGFLSFLLVFALSSFAKPRNG</sequence>
<evidence type="ECO:0000313" key="2">
    <source>
        <dbReference type="EMBL" id="KAL2825178.1"/>
    </source>
</evidence>
<evidence type="ECO:0008006" key="4">
    <source>
        <dbReference type="Google" id="ProtNLM"/>
    </source>
</evidence>
<dbReference type="EMBL" id="JBFXLS010000038">
    <property type="protein sequence ID" value="KAL2825178.1"/>
    <property type="molecule type" value="Genomic_DNA"/>
</dbReference>
<evidence type="ECO:0000256" key="1">
    <source>
        <dbReference type="SAM" id="Phobius"/>
    </source>
</evidence>
<keyword evidence="1" id="KW-0472">Membrane</keyword>
<gene>
    <name evidence="2" type="ORF">BDW59DRAFT_74951</name>
</gene>